<feature type="transmembrane region" description="Helical" evidence="10">
    <location>
        <begin position="308"/>
        <end position="333"/>
    </location>
</feature>
<dbReference type="Pfam" id="PF00999">
    <property type="entry name" value="Na_H_Exchanger"/>
    <property type="match status" value="1"/>
</dbReference>
<dbReference type="Proteomes" id="UP000647860">
    <property type="component" value="Unassembled WGS sequence"/>
</dbReference>
<keyword evidence="7 10" id="KW-0406">Ion transport</keyword>
<evidence type="ECO:0000313" key="13">
    <source>
        <dbReference type="Proteomes" id="UP000647860"/>
    </source>
</evidence>
<feature type="transmembrane region" description="Helical" evidence="10">
    <location>
        <begin position="12"/>
        <end position="29"/>
    </location>
</feature>
<keyword evidence="9 10" id="KW-0739">Sodium transport</keyword>
<evidence type="ECO:0000256" key="10">
    <source>
        <dbReference type="RuleBase" id="RU366002"/>
    </source>
</evidence>
<feature type="transmembrane region" description="Helical" evidence="10">
    <location>
        <begin position="36"/>
        <end position="52"/>
    </location>
</feature>
<feature type="transmembrane region" description="Helical" evidence="10">
    <location>
        <begin position="268"/>
        <end position="288"/>
    </location>
</feature>
<protein>
    <submittedName>
        <fullName evidence="12">Na(+)/H(+) exchanger</fullName>
    </submittedName>
</protein>
<feature type="domain" description="Cation/H+ exchanger transmembrane" evidence="11">
    <location>
        <begin position="22"/>
        <end position="412"/>
    </location>
</feature>
<dbReference type="PANTHER" id="PTHR10110">
    <property type="entry name" value="SODIUM/HYDROGEN EXCHANGER"/>
    <property type="match status" value="1"/>
</dbReference>
<keyword evidence="3 10" id="KW-1003">Cell membrane</keyword>
<keyword evidence="10" id="KW-0050">Antiport</keyword>
<proteinExistence type="inferred from homology"/>
<evidence type="ECO:0000256" key="5">
    <source>
        <dbReference type="ARBA" id="ARBA00022989"/>
    </source>
</evidence>
<feature type="transmembrane region" description="Helical" evidence="10">
    <location>
        <begin position="162"/>
        <end position="183"/>
    </location>
</feature>
<comment type="subcellular location">
    <subcellularLocation>
        <location evidence="1 10">Cell membrane</location>
        <topology evidence="1 10">Multi-pass membrane protein</topology>
    </subcellularLocation>
</comment>
<accession>A0ABQ4IBU2</accession>
<keyword evidence="5 10" id="KW-1133">Transmembrane helix</keyword>
<evidence type="ECO:0000256" key="7">
    <source>
        <dbReference type="ARBA" id="ARBA00023065"/>
    </source>
</evidence>
<dbReference type="NCBIfam" id="TIGR00831">
    <property type="entry name" value="a_cpa1"/>
    <property type="match status" value="1"/>
</dbReference>
<feature type="transmembrane region" description="Helical" evidence="10">
    <location>
        <begin position="88"/>
        <end position="108"/>
    </location>
</feature>
<evidence type="ECO:0000256" key="4">
    <source>
        <dbReference type="ARBA" id="ARBA00022692"/>
    </source>
</evidence>
<evidence type="ECO:0000259" key="11">
    <source>
        <dbReference type="Pfam" id="PF00999"/>
    </source>
</evidence>
<sequence>MWWATNGGGDVQELLLIIVLGITVLIGTTIGGRYRVAPPVLLICFGALLGLLPPFSHVMLAPEVVLLLFLPAILYRESLTTSLREIRANIVVITMLAVVLVGLTMVAVSLVVQRFGIDPAVAWVLGAVLAPTDAAAVAGLAKKMPRRLLTTLHTESLINDGTALVLFAVALGLLGGGAAPNAFELVERIGLSFLGGIAAGLLVGIVVIKIRKRLDDPLREGAVSVLTPFAAFFLAEAVHESGVLAVVVAGLILAYASPRVIRARSRVLALSFWDLTTFLINGGLFVLVGLQIPRAVRGVTSLALTRALLIAVVVAVVLVAVRMLWVNLMAVILRLADVRKAHLDRRVNWRVRMVAGWAGFRGAVSLAAALAVPMSIDGQPVPERDLIIFCVAAVILLTMLVQGTTLPLVMKWARLTGDPDRTDEKRQAQSHAIRQTLHALPDLADRVGADPDTVRRIQDEYESHLDVLQSDPQDETTAAREVERQLRLAALDHKRREITRLRDRRQIDDAVQRELEARLDVEEIRLLGPRTPE</sequence>
<evidence type="ECO:0000256" key="9">
    <source>
        <dbReference type="ARBA" id="ARBA00023201"/>
    </source>
</evidence>
<evidence type="ECO:0000256" key="8">
    <source>
        <dbReference type="ARBA" id="ARBA00023136"/>
    </source>
</evidence>
<evidence type="ECO:0000256" key="2">
    <source>
        <dbReference type="ARBA" id="ARBA00022448"/>
    </source>
</evidence>
<reference evidence="12 13" key="1">
    <citation type="submission" date="2021-01" db="EMBL/GenBank/DDBJ databases">
        <title>Whole genome shotgun sequence of Verrucosispora gifhornensis NBRC 16317.</title>
        <authorList>
            <person name="Komaki H."/>
            <person name="Tamura T."/>
        </authorList>
    </citation>
    <scope>NUCLEOTIDE SEQUENCE [LARGE SCALE GENOMIC DNA]</scope>
    <source>
        <strain evidence="12 13">NBRC 16317</strain>
    </source>
</reference>
<dbReference type="InterPro" id="IPR018422">
    <property type="entry name" value="Cation/H_exchanger_CPA1"/>
</dbReference>
<evidence type="ECO:0000313" key="12">
    <source>
        <dbReference type="EMBL" id="GIJ15352.1"/>
    </source>
</evidence>
<comment type="caution">
    <text evidence="12">The sequence shown here is derived from an EMBL/GenBank/DDBJ whole genome shotgun (WGS) entry which is preliminary data.</text>
</comment>
<dbReference type="Gene3D" id="6.10.140.1330">
    <property type="match status" value="1"/>
</dbReference>
<keyword evidence="2 10" id="KW-0813">Transport</keyword>
<dbReference type="PANTHER" id="PTHR10110:SF86">
    <property type="entry name" value="SODIUM_HYDROGEN EXCHANGER 7"/>
    <property type="match status" value="1"/>
</dbReference>
<feature type="transmembrane region" description="Helical" evidence="10">
    <location>
        <begin position="243"/>
        <end position="261"/>
    </location>
</feature>
<dbReference type="EMBL" id="BOPA01000015">
    <property type="protein sequence ID" value="GIJ15352.1"/>
    <property type="molecule type" value="Genomic_DNA"/>
</dbReference>
<keyword evidence="6 10" id="KW-0915">Sodium</keyword>
<organism evidence="12 13">
    <name type="scientific">Micromonospora gifhornensis</name>
    <dbReference type="NCBI Taxonomy" id="84594"/>
    <lineage>
        <taxon>Bacteria</taxon>
        <taxon>Bacillati</taxon>
        <taxon>Actinomycetota</taxon>
        <taxon>Actinomycetes</taxon>
        <taxon>Micromonosporales</taxon>
        <taxon>Micromonosporaceae</taxon>
        <taxon>Micromonospora</taxon>
    </lineage>
</organism>
<evidence type="ECO:0000256" key="3">
    <source>
        <dbReference type="ARBA" id="ARBA00022475"/>
    </source>
</evidence>
<evidence type="ECO:0000256" key="6">
    <source>
        <dbReference type="ARBA" id="ARBA00023053"/>
    </source>
</evidence>
<keyword evidence="13" id="KW-1185">Reference proteome</keyword>
<comment type="similarity">
    <text evidence="10">Belongs to the monovalent cation:proton antiporter 1 (CPA1) transporter (TC 2.A.36) family.</text>
</comment>
<keyword evidence="4 10" id="KW-0812">Transmembrane</keyword>
<dbReference type="InterPro" id="IPR004705">
    <property type="entry name" value="Cation/H_exchanger_CPA1_bac"/>
</dbReference>
<evidence type="ECO:0000256" key="1">
    <source>
        <dbReference type="ARBA" id="ARBA00004651"/>
    </source>
</evidence>
<name>A0ABQ4IBU2_9ACTN</name>
<feature type="transmembrane region" description="Helical" evidence="10">
    <location>
        <begin position="189"/>
        <end position="208"/>
    </location>
</feature>
<keyword evidence="8 10" id="KW-0472">Membrane</keyword>
<feature type="transmembrane region" description="Helical" evidence="10">
    <location>
        <begin position="386"/>
        <end position="409"/>
    </location>
</feature>
<feature type="transmembrane region" description="Helical" evidence="10">
    <location>
        <begin position="354"/>
        <end position="374"/>
    </location>
</feature>
<feature type="transmembrane region" description="Helical" evidence="10">
    <location>
        <begin position="120"/>
        <end position="141"/>
    </location>
</feature>
<comment type="function">
    <text evidence="10">Na(+)/H(+) antiporter that extrudes sodium in exchange for external protons.</text>
</comment>
<gene>
    <name evidence="12" type="ORF">Vgi01_20360</name>
</gene>
<dbReference type="InterPro" id="IPR006153">
    <property type="entry name" value="Cation/H_exchanger_TM"/>
</dbReference>